<evidence type="ECO:0000256" key="3">
    <source>
        <dbReference type="ARBA" id="ARBA00022729"/>
    </source>
</evidence>
<dbReference type="PANTHER" id="PTHR30290">
    <property type="entry name" value="PERIPLASMIC BINDING COMPONENT OF ABC TRANSPORTER"/>
    <property type="match status" value="1"/>
</dbReference>
<dbReference type="GO" id="GO:0042597">
    <property type="term" value="C:periplasmic space"/>
    <property type="evidence" value="ECO:0007669"/>
    <property type="project" value="UniProtKB-ARBA"/>
</dbReference>
<proteinExistence type="inferred from homology"/>
<dbReference type="PIRSF" id="PIRSF002741">
    <property type="entry name" value="MppA"/>
    <property type="match status" value="1"/>
</dbReference>
<dbReference type="InterPro" id="IPR000914">
    <property type="entry name" value="SBP_5_dom"/>
</dbReference>
<feature type="signal peptide" evidence="5">
    <location>
        <begin position="1"/>
        <end position="21"/>
    </location>
</feature>
<dbReference type="SUPFAM" id="SSF53850">
    <property type="entry name" value="Periplasmic binding protein-like II"/>
    <property type="match status" value="1"/>
</dbReference>
<evidence type="ECO:0000256" key="2">
    <source>
        <dbReference type="ARBA" id="ARBA00022448"/>
    </source>
</evidence>
<dbReference type="Gene3D" id="3.40.190.10">
    <property type="entry name" value="Periplasmic binding protein-like II"/>
    <property type="match status" value="1"/>
</dbReference>
<feature type="domain" description="Solute-binding protein family 5" evidence="6">
    <location>
        <begin position="101"/>
        <end position="451"/>
    </location>
</feature>
<organism evidence="7 8">
    <name type="scientific">Fusicatenibacter saccharivorans</name>
    <dbReference type="NCBI Taxonomy" id="1150298"/>
    <lineage>
        <taxon>Bacteria</taxon>
        <taxon>Bacillati</taxon>
        <taxon>Bacillota</taxon>
        <taxon>Clostridia</taxon>
        <taxon>Lachnospirales</taxon>
        <taxon>Lachnospiraceae</taxon>
        <taxon>Fusicatenibacter</taxon>
    </lineage>
</organism>
<dbReference type="AlphaFoldDB" id="A0A173YLF2"/>
<dbReference type="PROSITE" id="PS51257">
    <property type="entry name" value="PROKAR_LIPOPROTEIN"/>
    <property type="match status" value="1"/>
</dbReference>
<dbReference type="GO" id="GO:0015833">
    <property type="term" value="P:peptide transport"/>
    <property type="evidence" value="ECO:0007669"/>
    <property type="project" value="TreeGrafter"/>
</dbReference>
<dbReference type="Gene3D" id="3.10.105.10">
    <property type="entry name" value="Dipeptide-binding Protein, Domain 3"/>
    <property type="match status" value="1"/>
</dbReference>
<sequence length="529" mass="58772">MKKRRSVLALLLVAALTVVLGGCQDGKDGKADSSDTTSSQVSTESTPTGEPVMGGSITVGIPQDIEDSLDPHKSVAAGTKEILFNIYEGLVKPDEEGNLNDAVAESHSISEDGKVYTFKLRNGVKFHDGTTVTAEDVKYSIERCAGINGDGTPLVEAFSNVDKVEIPDESTIDIYLKEADTEFLAYLTVAIVPEHVEDLEADPVGTGPFHYVSRSPQENIVLEKFSDYWDTENQAYLDKVTFRIVKDSNAVVTNLKSGTLDMYARLSSTQTAQLAEDSDFTIYDGGMNLVQALYLNNAVEPLNNVKVRQALCYAANRQEVLDMIADGKGTIIGSSMFPAFGKYYVPELSERYNQDIEKAKELLKEAGYPDGFELTITVPNNYQQHIDTAQVLVEQLKAIGVTAKIQQVEWDSWLSDVYADRKFQSTVVGVDAAYLTGRALLERFTSTSSKNFINYSNEEYDKLYQQVKTSTDEEEQVELYKKMETLLCDDAANLYIEDMACEVALRSDFAGYRFYPLYVQDMTKIYKVK</sequence>
<feature type="compositionally biased region" description="Low complexity" evidence="4">
    <location>
        <begin position="34"/>
        <end position="48"/>
    </location>
</feature>
<dbReference type="Pfam" id="PF00496">
    <property type="entry name" value="SBP_bac_5"/>
    <property type="match status" value="1"/>
</dbReference>
<dbReference type="GO" id="GO:0043190">
    <property type="term" value="C:ATP-binding cassette (ABC) transporter complex"/>
    <property type="evidence" value="ECO:0007669"/>
    <property type="project" value="InterPro"/>
</dbReference>
<evidence type="ECO:0000256" key="5">
    <source>
        <dbReference type="SAM" id="SignalP"/>
    </source>
</evidence>
<keyword evidence="2" id="KW-0813">Transport</keyword>
<gene>
    <name evidence="7" type="primary">gsiB_1</name>
    <name evidence="7" type="ORF">ERS852406_00492</name>
</gene>
<accession>A0A173YLF2</accession>
<dbReference type="InterPro" id="IPR030678">
    <property type="entry name" value="Peptide/Ni-bd"/>
</dbReference>
<dbReference type="RefSeq" id="WP_055226258.1">
    <property type="nucleotide sequence ID" value="NZ_CYYV01000002.1"/>
</dbReference>
<evidence type="ECO:0000313" key="7">
    <source>
        <dbReference type="EMBL" id="CUN64971.1"/>
    </source>
</evidence>
<comment type="similarity">
    <text evidence="1">Belongs to the bacterial solute-binding protein 5 family.</text>
</comment>
<feature type="region of interest" description="Disordered" evidence="4">
    <location>
        <begin position="26"/>
        <end position="54"/>
    </location>
</feature>
<feature type="chain" id="PRO_5039142033" evidence="5">
    <location>
        <begin position="22"/>
        <end position="529"/>
    </location>
</feature>
<keyword evidence="3 5" id="KW-0732">Signal</keyword>
<name>A0A173YLF2_9FIRM</name>
<protein>
    <submittedName>
        <fullName evidence="7">Glutathione-binding protein gsiB</fullName>
    </submittedName>
</protein>
<evidence type="ECO:0000259" key="6">
    <source>
        <dbReference type="Pfam" id="PF00496"/>
    </source>
</evidence>
<evidence type="ECO:0000256" key="1">
    <source>
        <dbReference type="ARBA" id="ARBA00005695"/>
    </source>
</evidence>
<evidence type="ECO:0000313" key="8">
    <source>
        <dbReference type="Proteomes" id="UP000095706"/>
    </source>
</evidence>
<evidence type="ECO:0000256" key="4">
    <source>
        <dbReference type="SAM" id="MobiDB-lite"/>
    </source>
</evidence>
<dbReference type="PANTHER" id="PTHR30290:SF9">
    <property type="entry name" value="OLIGOPEPTIDE-BINDING PROTEIN APPA"/>
    <property type="match status" value="1"/>
</dbReference>
<reference evidence="7 8" key="1">
    <citation type="submission" date="2015-09" db="EMBL/GenBank/DDBJ databases">
        <authorList>
            <consortium name="Pathogen Informatics"/>
        </authorList>
    </citation>
    <scope>NUCLEOTIDE SEQUENCE [LARGE SCALE GENOMIC DNA]</scope>
    <source>
        <strain evidence="7 8">2789STDY5608849</strain>
    </source>
</reference>
<dbReference type="EMBL" id="CYYV01000002">
    <property type="protein sequence ID" value="CUN64971.1"/>
    <property type="molecule type" value="Genomic_DNA"/>
</dbReference>
<dbReference type="GO" id="GO:1904680">
    <property type="term" value="F:peptide transmembrane transporter activity"/>
    <property type="evidence" value="ECO:0007669"/>
    <property type="project" value="TreeGrafter"/>
</dbReference>
<dbReference type="InterPro" id="IPR039424">
    <property type="entry name" value="SBP_5"/>
</dbReference>
<dbReference type="Proteomes" id="UP000095706">
    <property type="component" value="Unassembled WGS sequence"/>
</dbReference>